<keyword evidence="3" id="KW-1185">Reference proteome</keyword>
<accession>A0A3N4L9Z7</accession>
<dbReference type="InParanoid" id="A0A3N4L9Z7"/>
<evidence type="ECO:0000313" key="3">
    <source>
        <dbReference type="Proteomes" id="UP000267821"/>
    </source>
</evidence>
<gene>
    <name evidence="2" type="ORF">L211DRAFT_595203</name>
</gene>
<evidence type="ECO:0000313" key="2">
    <source>
        <dbReference type="EMBL" id="RPB19727.1"/>
    </source>
</evidence>
<evidence type="ECO:0000256" key="1">
    <source>
        <dbReference type="SAM" id="MobiDB-lite"/>
    </source>
</evidence>
<organism evidence="2 3">
    <name type="scientific">Terfezia boudieri ATCC MYA-4762</name>
    <dbReference type="NCBI Taxonomy" id="1051890"/>
    <lineage>
        <taxon>Eukaryota</taxon>
        <taxon>Fungi</taxon>
        <taxon>Dikarya</taxon>
        <taxon>Ascomycota</taxon>
        <taxon>Pezizomycotina</taxon>
        <taxon>Pezizomycetes</taxon>
        <taxon>Pezizales</taxon>
        <taxon>Pezizaceae</taxon>
        <taxon>Terfezia</taxon>
    </lineage>
</organism>
<proteinExistence type="predicted"/>
<feature type="compositionally biased region" description="Basic and acidic residues" evidence="1">
    <location>
        <begin position="67"/>
        <end position="86"/>
    </location>
</feature>
<dbReference type="Proteomes" id="UP000267821">
    <property type="component" value="Unassembled WGS sequence"/>
</dbReference>
<protein>
    <submittedName>
        <fullName evidence="2">Uncharacterized protein</fullName>
    </submittedName>
</protein>
<name>A0A3N4L9Z7_9PEZI</name>
<feature type="region of interest" description="Disordered" evidence="1">
    <location>
        <begin position="62"/>
        <end position="86"/>
    </location>
</feature>
<sequence>MYDEAIGTLQHLLLALETSHPTAALLGNKLSSCFSTCTGLCLLISATSTAQDMGFIPSRVQYPEGQLSRDTDMCRKNSNGEDGGNK</sequence>
<reference evidence="2 3" key="1">
    <citation type="journal article" date="2018" name="Nat. Ecol. Evol.">
        <title>Pezizomycetes genomes reveal the molecular basis of ectomycorrhizal truffle lifestyle.</title>
        <authorList>
            <person name="Murat C."/>
            <person name="Payen T."/>
            <person name="Noel B."/>
            <person name="Kuo A."/>
            <person name="Morin E."/>
            <person name="Chen J."/>
            <person name="Kohler A."/>
            <person name="Krizsan K."/>
            <person name="Balestrini R."/>
            <person name="Da Silva C."/>
            <person name="Montanini B."/>
            <person name="Hainaut M."/>
            <person name="Levati E."/>
            <person name="Barry K.W."/>
            <person name="Belfiori B."/>
            <person name="Cichocki N."/>
            <person name="Clum A."/>
            <person name="Dockter R.B."/>
            <person name="Fauchery L."/>
            <person name="Guy J."/>
            <person name="Iotti M."/>
            <person name="Le Tacon F."/>
            <person name="Lindquist E.A."/>
            <person name="Lipzen A."/>
            <person name="Malagnac F."/>
            <person name="Mello A."/>
            <person name="Molinier V."/>
            <person name="Miyauchi S."/>
            <person name="Poulain J."/>
            <person name="Riccioni C."/>
            <person name="Rubini A."/>
            <person name="Sitrit Y."/>
            <person name="Splivallo R."/>
            <person name="Traeger S."/>
            <person name="Wang M."/>
            <person name="Zifcakova L."/>
            <person name="Wipf D."/>
            <person name="Zambonelli A."/>
            <person name="Paolocci F."/>
            <person name="Nowrousian M."/>
            <person name="Ottonello S."/>
            <person name="Baldrian P."/>
            <person name="Spatafora J.W."/>
            <person name="Henrissat B."/>
            <person name="Nagy L.G."/>
            <person name="Aury J.M."/>
            <person name="Wincker P."/>
            <person name="Grigoriev I.V."/>
            <person name="Bonfante P."/>
            <person name="Martin F.M."/>
        </authorList>
    </citation>
    <scope>NUCLEOTIDE SEQUENCE [LARGE SCALE GENOMIC DNA]</scope>
    <source>
        <strain evidence="2 3">ATCC MYA-4762</strain>
    </source>
</reference>
<dbReference type="EMBL" id="ML121585">
    <property type="protein sequence ID" value="RPB19727.1"/>
    <property type="molecule type" value="Genomic_DNA"/>
</dbReference>
<dbReference type="AlphaFoldDB" id="A0A3N4L9Z7"/>